<proteinExistence type="predicted"/>
<dbReference type="AlphaFoldDB" id="A2Y4K6"/>
<feature type="chain" id="PRO_5002650069" description="DUF3475 domain-containing protein" evidence="1">
    <location>
        <begin position="26"/>
        <end position="184"/>
    </location>
</feature>
<dbReference type="GO" id="GO:0045927">
    <property type="term" value="P:positive regulation of growth"/>
    <property type="evidence" value="ECO:0007669"/>
    <property type="project" value="InterPro"/>
</dbReference>
<dbReference type="HOGENOM" id="CLU_126251_0_0_1"/>
<evidence type="ECO:0000259" key="2">
    <source>
        <dbReference type="Pfam" id="PF11961"/>
    </source>
</evidence>
<accession>A2Y4K6</accession>
<dbReference type="InterPro" id="IPR021864">
    <property type="entry name" value="DUF3475"/>
</dbReference>
<dbReference type="PANTHER" id="PTHR31371">
    <property type="entry name" value="BNAC09G50660D PROTEIN"/>
    <property type="match status" value="1"/>
</dbReference>
<organism evidence="3 4">
    <name type="scientific">Oryza sativa subsp. indica</name>
    <name type="common">Rice</name>
    <dbReference type="NCBI Taxonomy" id="39946"/>
    <lineage>
        <taxon>Eukaryota</taxon>
        <taxon>Viridiplantae</taxon>
        <taxon>Streptophyta</taxon>
        <taxon>Embryophyta</taxon>
        <taxon>Tracheophyta</taxon>
        <taxon>Spermatophyta</taxon>
        <taxon>Magnoliopsida</taxon>
        <taxon>Liliopsida</taxon>
        <taxon>Poales</taxon>
        <taxon>Poaceae</taxon>
        <taxon>BOP clade</taxon>
        <taxon>Oryzoideae</taxon>
        <taxon>Oryzeae</taxon>
        <taxon>Oryzinae</taxon>
        <taxon>Oryza</taxon>
        <taxon>Oryza sativa</taxon>
    </lineage>
</organism>
<dbReference type="Pfam" id="PF11961">
    <property type="entry name" value="DUF3475"/>
    <property type="match status" value="1"/>
</dbReference>
<feature type="signal peptide" evidence="1">
    <location>
        <begin position="1"/>
        <end position="25"/>
    </location>
</feature>
<dbReference type="STRING" id="39946.A2Y4K6"/>
<dbReference type="InterPro" id="IPR036452">
    <property type="entry name" value="Ribo_hydro-like"/>
</dbReference>
<keyword evidence="1" id="KW-0732">Signal</keyword>
<dbReference type="Gramene" id="BGIOSGA018070-TA">
    <property type="protein sequence ID" value="BGIOSGA018070-PA"/>
    <property type="gene ID" value="BGIOSGA018070"/>
</dbReference>
<feature type="domain" description="DUF3475" evidence="2">
    <location>
        <begin position="81"/>
        <end position="138"/>
    </location>
</feature>
<name>A2Y4K6_ORYSI</name>
<dbReference type="Gene3D" id="3.90.245.10">
    <property type="entry name" value="Ribonucleoside hydrolase-like"/>
    <property type="match status" value="1"/>
</dbReference>
<dbReference type="SUPFAM" id="SSF53590">
    <property type="entry name" value="Nucleoside hydrolase"/>
    <property type="match status" value="1"/>
</dbReference>
<dbReference type="GO" id="GO:0016799">
    <property type="term" value="F:hydrolase activity, hydrolyzing N-glycosyl compounds"/>
    <property type="evidence" value="ECO:0007669"/>
    <property type="project" value="InterPro"/>
</dbReference>
<dbReference type="PANTHER" id="PTHR31371:SF2">
    <property type="entry name" value="PLANT_PROTEIN (DUF668)"/>
    <property type="match status" value="1"/>
</dbReference>
<evidence type="ECO:0000313" key="4">
    <source>
        <dbReference type="Proteomes" id="UP000007015"/>
    </source>
</evidence>
<dbReference type="EMBL" id="CM000130">
    <property type="protein sequence ID" value="EAY98016.1"/>
    <property type="molecule type" value="Genomic_DNA"/>
</dbReference>
<evidence type="ECO:0000313" key="3">
    <source>
        <dbReference type="EMBL" id="EAY98016.1"/>
    </source>
</evidence>
<protein>
    <recommendedName>
        <fullName evidence="2">DUF3475 domain-containing protein</fullName>
    </recommendedName>
</protein>
<evidence type="ECO:0000256" key="1">
    <source>
        <dbReference type="SAM" id="SignalP"/>
    </source>
</evidence>
<keyword evidence="4" id="KW-1185">Reference proteome</keyword>
<sequence>MTPLRRAATAVLVVVLAVVVAAAAAAKPRRILVDTDMDTDDLFALLYLLKQNRSEFELKRQGRRGAAAAAAEGVDDGKVDILSFDVANAMSRAANLYPLAVGHRGGAAAHLLCLGSQAVRALVPGDDSWLLALTLAEKLDALNRVAEVATRLGRRCMLQALLGFDHVYADLLAGCSDAVAISSR</sequence>
<dbReference type="Proteomes" id="UP000007015">
    <property type="component" value="Chromosome 5"/>
</dbReference>
<reference evidence="3 4" key="1">
    <citation type="journal article" date="2005" name="PLoS Biol.">
        <title>The genomes of Oryza sativa: a history of duplications.</title>
        <authorList>
            <person name="Yu J."/>
            <person name="Wang J."/>
            <person name="Lin W."/>
            <person name="Li S."/>
            <person name="Li H."/>
            <person name="Zhou J."/>
            <person name="Ni P."/>
            <person name="Dong W."/>
            <person name="Hu S."/>
            <person name="Zeng C."/>
            <person name="Zhang J."/>
            <person name="Zhang Y."/>
            <person name="Li R."/>
            <person name="Xu Z."/>
            <person name="Li S."/>
            <person name="Li X."/>
            <person name="Zheng H."/>
            <person name="Cong L."/>
            <person name="Lin L."/>
            <person name="Yin J."/>
            <person name="Geng J."/>
            <person name="Li G."/>
            <person name="Shi J."/>
            <person name="Liu J."/>
            <person name="Lv H."/>
            <person name="Li J."/>
            <person name="Wang J."/>
            <person name="Deng Y."/>
            <person name="Ran L."/>
            <person name="Shi X."/>
            <person name="Wang X."/>
            <person name="Wu Q."/>
            <person name="Li C."/>
            <person name="Ren X."/>
            <person name="Wang J."/>
            <person name="Wang X."/>
            <person name="Li D."/>
            <person name="Liu D."/>
            <person name="Zhang X."/>
            <person name="Ji Z."/>
            <person name="Zhao W."/>
            <person name="Sun Y."/>
            <person name="Zhang Z."/>
            <person name="Bao J."/>
            <person name="Han Y."/>
            <person name="Dong L."/>
            <person name="Ji J."/>
            <person name="Chen P."/>
            <person name="Wu S."/>
            <person name="Liu J."/>
            <person name="Xiao Y."/>
            <person name="Bu D."/>
            <person name="Tan J."/>
            <person name="Yang L."/>
            <person name="Ye C."/>
            <person name="Zhang J."/>
            <person name="Xu J."/>
            <person name="Zhou Y."/>
            <person name="Yu Y."/>
            <person name="Zhang B."/>
            <person name="Zhuang S."/>
            <person name="Wei H."/>
            <person name="Liu B."/>
            <person name="Lei M."/>
            <person name="Yu H."/>
            <person name="Li Y."/>
            <person name="Xu H."/>
            <person name="Wei S."/>
            <person name="He X."/>
            <person name="Fang L."/>
            <person name="Zhang Z."/>
            <person name="Zhang Y."/>
            <person name="Huang X."/>
            <person name="Su Z."/>
            <person name="Tong W."/>
            <person name="Li J."/>
            <person name="Tong Z."/>
            <person name="Li S."/>
            <person name="Ye J."/>
            <person name="Wang L."/>
            <person name="Fang L."/>
            <person name="Lei T."/>
            <person name="Chen C."/>
            <person name="Chen H."/>
            <person name="Xu Z."/>
            <person name="Li H."/>
            <person name="Huang H."/>
            <person name="Zhang F."/>
            <person name="Xu H."/>
            <person name="Li N."/>
            <person name="Zhao C."/>
            <person name="Li S."/>
            <person name="Dong L."/>
            <person name="Huang Y."/>
            <person name="Li L."/>
            <person name="Xi Y."/>
            <person name="Qi Q."/>
            <person name="Li W."/>
            <person name="Zhang B."/>
            <person name="Hu W."/>
            <person name="Zhang Y."/>
            <person name="Tian X."/>
            <person name="Jiao Y."/>
            <person name="Liang X."/>
            <person name="Jin J."/>
            <person name="Gao L."/>
            <person name="Zheng W."/>
            <person name="Hao B."/>
            <person name="Liu S."/>
            <person name="Wang W."/>
            <person name="Yuan L."/>
            <person name="Cao M."/>
            <person name="McDermott J."/>
            <person name="Samudrala R."/>
            <person name="Wang J."/>
            <person name="Wong G.K."/>
            <person name="Yang H."/>
        </authorList>
    </citation>
    <scope>NUCLEOTIDE SEQUENCE [LARGE SCALE GENOMIC DNA]</scope>
    <source>
        <strain evidence="4">cv. 93-11</strain>
    </source>
</reference>
<gene>
    <name evidence="3" type="ORF">OsI_19929</name>
</gene>